<reference evidence="1 2" key="1">
    <citation type="submission" date="2019-03" db="EMBL/GenBank/DDBJ databases">
        <authorList>
            <person name="He R.-H."/>
        </authorList>
    </citation>
    <scope>NUCLEOTIDE SEQUENCE [LARGE SCALE GENOMIC DNA]</scope>
    <source>
        <strain evidence="2">SH 714</strain>
    </source>
</reference>
<dbReference type="InterPro" id="IPR005883">
    <property type="entry name" value="PilM"/>
</dbReference>
<sequence>MSKDIVNIEIRDYVIRYTETNPKDSTKIDRLGEYFLPEGVIEGGMIEQPDTFQKLLHTCAKKWKLKRKKVRLTMPDSLVIIRKQKIPASVEKADIQRYVNFQLGDTIHLPFPKPLFETVLLNQGDDKHEISIISTCEELVNPFIKHFENEKMKVIAVDISPLNYYRMFHHQGTIDDEDNTLLIQYNAKNVVFSAFENHTPIFLQQFQLLLPEGDHHSFGPMMTKEDFNRDDVLLEFEEIRTEIERVERFYQYSMNNGEKSFTKTIVVGDHPYLSDIIEKLSDRSETEIVSVSDDTIDGPKGLKLERKFHNVYGLAMKDGH</sequence>
<dbReference type="RefSeq" id="WP_134341322.1">
    <property type="nucleotide sequence ID" value="NZ_SOPW01000021.1"/>
</dbReference>
<dbReference type="EMBL" id="SOPW01000021">
    <property type="protein sequence ID" value="TFB13895.1"/>
    <property type="molecule type" value="Genomic_DNA"/>
</dbReference>
<protein>
    <recommendedName>
        <fullName evidence="3">Pilus assembly protein PilM</fullName>
    </recommendedName>
</protein>
<dbReference type="OrthoDB" id="2690797at2"/>
<organism evidence="1 2">
    <name type="scientific">Filobacillus milosensis</name>
    <dbReference type="NCBI Taxonomy" id="94137"/>
    <lineage>
        <taxon>Bacteria</taxon>
        <taxon>Bacillati</taxon>
        <taxon>Bacillota</taxon>
        <taxon>Bacilli</taxon>
        <taxon>Bacillales</taxon>
        <taxon>Bacillaceae</taxon>
        <taxon>Filobacillus</taxon>
    </lineage>
</organism>
<evidence type="ECO:0000313" key="1">
    <source>
        <dbReference type="EMBL" id="TFB13895.1"/>
    </source>
</evidence>
<name>A0A4Y8IG40_9BACI</name>
<dbReference type="Pfam" id="PF11104">
    <property type="entry name" value="PilM_2"/>
    <property type="match status" value="1"/>
</dbReference>
<dbReference type="Proteomes" id="UP000297975">
    <property type="component" value="Unassembled WGS sequence"/>
</dbReference>
<keyword evidence="2" id="KW-1185">Reference proteome</keyword>
<evidence type="ECO:0008006" key="3">
    <source>
        <dbReference type="Google" id="ProtNLM"/>
    </source>
</evidence>
<gene>
    <name evidence="1" type="ORF">E3U55_15130</name>
</gene>
<comment type="caution">
    <text evidence="1">The sequence shown here is derived from an EMBL/GenBank/DDBJ whole genome shotgun (WGS) entry which is preliminary data.</text>
</comment>
<dbReference type="Gene3D" id="3.30.1490.300">
    <property type="match status" value="1"/>
</dbReference>
<dbReference type="Gene3D" id="3.30.420.40">
    <property type="match status" value="2"/>
</dbReference>
<proteinExistence type="predicted"/>
<accession>A0A4Y8IG40</accession>
<evidence type="ECO:0000313" key="2">
    <source>
        <dbReference type="Proteomes" id="UP000297975"/>
    </source>
</evidence>
<dbReference type="AlphaFoldDB" id="A0A4Y8IG40"/>